<dbReference type="AlphaFoldDB" id="A0A603JH05"/>
<protein>
    <submittedName>
        <fullName evidence="2">Conjugal transfer protein TraS</fullName>
    </submittedName>
</protein>
<keyword evidence="1" id="KW-0472">Membrane</keyword>
<organism evidence="2">
    <name type="scientific">Salmonella typhimurium</name>
    <dbReference type="NCBI Taxonomy" id="90371"/>
    <lineage>
        <taxon>Bacteria</taxon>
        <taxon>Pseudomonadati</taxon>
        <taxon>Pseudomonadota</taxon>
        <taxon>Gammaproteobacteria</taxon>
        <taxon>Enterobacterales</taxon>
        <taxon>Enterobacteriaceae</taxon>
        <taxon>Salmonella</taxon>
    </lineage>
</organism>
<sequence length="191" mass="21607">MKVTTDDLKKDVEMLFDDLKRNYEIPSSSSSIKFLFKIIAVALVVQFFLSALDFYIWGEEYRGGCREAIIVYFIGFLGVLLLPSFILIIVYHNPIMMISCLSDEARRKSVLLNIAKAKLQYVLYFAIVTNLLVGICFALNESAMIAFMGGSWFVTVIISTSIYNMMMAPYVTPAVTSSLLKMKELLSESRN</sequence>
<feature type="transmembrane region" description="Helical" evidence="1">
    <location>
        <begin position="152"/>
        <end position="172"/>
    </location>
</feature>
<accession>A0A603JH05</accession>
<dbReference type="EMBL" id="AAKOIN010000025">
    <property type="protein sequence ID" value="ECT9315952.1"/>
    <property type="molecule type" value="Genomic_DNA"/>
</dbReference>
<name>A0A603JH05_SALTM</name>
<keyword evidence="1" id="KW-0812">Transmembrane</keyword>
<gene>
    <name evidence="2" type="ORF">CFF58_20935</name>
</gene>
<keyword evidence="1" id="KW-1133">Transmembrane helix</keyword>
<reference evidence="2" key="1">
    <citation type="submission" date="2018-07" db="EMBL/GenBank/DDBJ databases">
        <authorList>
            <consortium name="PulseNet: The National Subtyping Network for Foodborne Disease Surveillance"/>
            <person name="Tarr C.L."/>
            <person name="Trees E."/>
            <person name="Katz L.S."/>
            <person name="Carleton-Romer H.A."/>
            <person name="Stroika S."/>
            <person name="Kucerova Z."/>
            <person name="Roache K.F."/>
            <person name="Sabol A.L."/>
            <person name="Besser J."/>
            <person name="Gerner-Smidt P."/>
        </authorList>
    </citation>
    <scope>NUCLEOTIDE SEQUENCE</scope>
    <source>
        <strain evidence="2">PNUSAS016738</strain>
    </source>
</reference>
<feature type="transmembrane region" description="Helical" evidence="1">
    <location>
        <begin position="121"/>
        <end position="140"/>
    </location>
</feature>
<feature type="transmembrane region" description="Helical" evidence="1">
    <location>
        <begin position="34"/>
        <end position="57"/>
    </location>
</feature>
<proteinExistence type="predicted"/>
<evidence type="ECO:0000313" key="2">
    <source>
        <dbReference type="EMBL" id="ECT9315952.1"/>
    </source>
</evidence>
<comment type="caution">
    <text evidence="2">The sequence shown here is derived from an EMBL/GenBank/DDBJ whole genome shotgun (WGS) entry which is preliminary data.</text>
</comment>
<evidence type="ECO:0000256" key="1">
    <source>
        <dbReference type="SAM" id="Phobius"/>
    </source>
</evidence>
<feature type="transmembrane region" description="Helical" evidence="1">
    <location>
        <begin position="69"/>
        <end position="91"/>
    </location>
</feature>